<dbReference type="InterPro" id="IPR052579">
    <property type="entry name" value="Zinc_finger_SWIM"/>
</dbReference>
<dbReference type="Pfam" id="PF21056">
    <property type="entry name" value="ZSWIM1-3_RNaseH-like"/>
    <property type="match status" value="1"/>
</dbReference>
<gene>
    <name evidence="4" type="ORF">MCOR_44275</name>
</gene>
<evidence type="ECO:0000259" key="2">
    <source>
        <dbReference type="Pfam" id="PF21056"/>
    </source>
</evidence>
<sequence length="1006" mass="114947">MTEHGGINVVDKFHSFSALNTRIRQYELQKKIEFYKRDSRTIESAGKRGIKRELSEDLKFYQIRYSCINGGKEHQNKTNGERPKQSSFRKGCPAYISVGVSEDGKFLVVKSIEDHHNHEISKGLFEMLPRESRLPEEELREAEKLVSLQVNNKLMRDHLQDKTGKKVILKDISNIISKVNASKKSDDIESLVSKLKKTGSVVEVFHDFNNQVQGVFYQDEEMQKIFSAYCDIVFVDATYKLNDLRMPLDVIMIEDSLGQSEVAAICLLNSEERPVLQHLIKCFQKHNPDSSGIKVVMADKDIVERDVFKEAFPDASLLICKFHILRTFNLEITTEKMGISSAQRYVALELIQKLLHSISEEYYKANLKLIETTCPRQIFKYIETNWHEILTEWVLGLNYFEGSLMNTTNNRIESLNQKLKQVIKLYSSLDLFFENFISLIGTLRNERDYKGSVEIQKVPVHIKAMNTNSAEYKYSQLLTGYASNFVLELCVGRWTRSYYRENTRLISPMVSPSKTFGNIPNKVSNVSQVIDPRINTVLSENQKYKKAFFVAEKLAAACSAVGMKKFMSRMKLLKEIEELWKNNHTVEVEDSSSTAKAVFSLDIDKQVPVYIDEVHAVSNESTVEDDSCFVLEGQTTVPENASVQCIDIVLEEHTTFPENIGVECIDISVPTTSHGANSIASVYNGDLSIVVQDGDEVKNCLEELLPSAEILLNLNNQAAAKPYFTEEGWLTVESVLRILEGKKLLEKNCFPTKDIESEGNDRKRKRDIPDLEDNICNDNDGNITFFPDVMETMQSMRGEIMDFIKMYDPKKVLPRVGNPINTVFKYHDGTRSLSDDQRDSITQYLCTFQEVRSLSHIDNASLIHSLIEFIIKRKTENDLHQNNGSLSDLKMPTKLKRKGRPKGSQQTVIGLPKKSGKNKLVPFFKRTVDEKEREILSWLVSVDSVMTALGGTLLVEDDLVGLSADSLPYRCLDMLDDYLDFICMVVFIIYCKRKTTKGWIYFLYIL</sequence>
<keyword evidence="5" id="KW-1185">Reference proteome</keyword>
<feature type="domain" description="ZSWIM1/3 RNaseH-like" evidence="2">
    <location>
        <begin position="196"/>
        <end position="318"/>
    </location>
</feature>
<dbReference type="OrthoDB" id="6128724at2759"/>
<evidence type="ECO:0000313" key="4">
    <source>
        <dbReference type="EMBL" id="CAC5411152.1"/>
    </source>
</evidence>
<evidence type="ECO:0000256" key="1">
    <source>
        <dbReference type="SAM" id="MobiDB-lite"/>
    </source>
</evidence>
<dbReference type="PANTHER" id="PTHR31569:SF4">
    <property type="entry name" value="SWIM-TYPE DOMAIN-CONTAINING PROTEIN"/>
    <property type="match status" value="1"/>
</dbReference>
<proteinExistence type="predicted"/>
<accession>A0A6J8DTV0</accession>
<dbReference type="InterPro" id="IPR048325">
    <property type="entry name" value="ZSWIM3_N"/>
</dbReference>
<reference evidence="4 5" key="1">
    <citation type="submission" date="2020-06" db="EMBL/GenBank/DDBJ databases">
        <authorList>
            <person name="Li R."/>
            <person name="Bekaert M."/>
        </authorList>
    </citation>
    <scope>NUCLEOTIDE SEQUENCE [LARGE SCALE GENOMIC DNA]</scope>
    <source>
        <strain evidence="5">wild</strain>
    </source>
</reference>
<dbReference type="EMBL" id="CACVKT020007831">
    <property type="protein sequence ID" value="CAC5411152.1"/>
    <property type="molecule type" value="Genomic_DNA"/>
</dbReference>
<dbReference type="InterPro" id="IPR048324">
    <property type="entry name" value="ZSWIM1-3_RNaseH-like"/>
</dbReference>
<protein>
    <recommendedName>
        <fullName evidence="6">MULE transposase domain-containing protein</fullName>
    </recommendedName>
</protein>
<dbReference type="Pfam" id="PF21599">
    <property type="entry name" value="ZSWIM3_N"/>
    <property type="match status" value="1"/>
</dbReference>
<evidence type="ECO:0000313" key="5">
    <source>
        <dbReference type="Proteomes" id="UP000507470"/>
    </source>
</evidence>
<name>A0A6J8DTV0_MYTCO</name>
<organism evidence="4 5">
    <name type="scientific">Mytilus coruscus</name>
    <name type="common">Sea mussel</name>
    <dbReference type="NCBI Taxonomy" id="42192"/>
    <lineage>
        <taxon>Eukaryota</taxon>
        <taxon>Metazoa</taxon>
        <taxon>Spiralia</taxon>
        <taxon>Lophotrochozoa</taxon>
        <taxon>Mollusca</taxon>
        <taxon>Bivalvia</taxon>
        <taxon>Autobranchia</taxon>
        <taxon>Pteriomorphia</taxon>
        <taxon>Mytilida</taxon>
        <taxon>Mytiloidea</taxon>
        <taxon>Mytilidae</taxon>
        <taxon>Mytilinae</taxon>
        <taxon>Mytilus</taxon>
    </lineage>
</organism>
<feature type="domain" description="ZSWIM3 N-terminal" evidence="3">
    <location>
        <begin position="8"/>
        <end position="118"/>
    </location>
</feature>
<dbReference type="PANTHER" id="PTHR31569">
    <property type="entry name" value="SWIM-TYPE DOMAIN-CONTAINING PROTEIN"/>
    <property type="match status" value="1"/>
</dbReference>
<feature type="region of interest" description="Disordered" evidence="1">
    <location>
        <begin position="881"/>
        <end position="907"/>
    </location>
</feature>
<evidence type="ECO:0000259" key="3">
    <source>
        <dbReference type="Pfam" id="PF21599"/>
    </source>
</evidence>
<evidence type="ECO:0008006" key="6">
    <source>
        <dbReference type="Google" id="ProtNLM"/>
    </source>
</evidence>
<dbReference type="AlphaFoldDB" id="A0A6J8DTV0"/>
<dbReference type="Proteomes" id="UP000507470">
    <property type="component" value="Unassembled WGS sequence"/>
</dbReference>